<dbReference type="InterPro" id="IPR013766">
    <property type="entry name" value="Thioredoxin_domain"/>
</dbReference>
<feature type="site" description="Contributes to redox potential value" evidence="8">
    <location>
        <position position="31"/>
    </location>
</feature>
<dbReference type="PANTHER" id="PTHR45663">
    <property type="entry name" value="GEO12009P1"/>
    <property type="match status" value="1"/>
</dbReference>
<evidence type="ECO:0000313" key="11">
    <source>
        <dbReference type="EMBL" id="QFQ11751.1"/>
    </source>
</evidence>
<accession>A0A5P8E482</accession>
<dbReference type="Pfam" id="PF00085">
    <property type="entry name" value="Thioredoxin"/>
    <property type="match status" value="1"/>
</dbReference>
<name>A0A5P8E482_9BACT</name>
<dbReference type="InterPro" id="IPR005746">
    <property type="entry name" value="Thioredoxin"/>
</dbReference>
<dbReference type="KEGG" id="alq:C7Y71_001205"/>
<sequence>MKQTFTDANFESILAGNLPVVIDFSATWCGPCRMVGPIIDELADEYEGKVNIGACDVDENTELAAQYGVRNIPTILFIKNGEVVDKQVGAAAKSVFEEKIQNLL</sequence>
<feature type="domain" description="Thioredoxin" evidence="10">
    <location>
        <begin position="1"/>
        <end position="104"/>
    </location>
</feature>
<dbReference type="SUPFAM" id="SSF52833">
    <property type="entry name" value="Thioredoxin-like"/>
    <property type="match status" value="1"/>
</dbReference>
<evidence type="ECO:0000256" key="9">
    <source>
        <dbReference type="PIRSR" id="PIRSR000077-4"/>
    </source>
</evidence>
<evidence type="ECO:0000256" key="2">
    <source>
        <dbReference type="ARBA" id="ARBA00022448"/>
    </source>
</evidence>
<evidence type="ECO:0000259" key="10">
    <source>
        <dbReference type="PROSITE" id="PS51352"/>
    </source>
</evidence>
<evidence type="ECO:0000256" key="6">
    <source>
        <dbReference type="NCBIfam" id="TIGR01068"/>
    </source>
</evidence>
<dbReference type="InterPro" id="IPR017937">
    <property type="entry name" value="Thioredoxin_CS"/>
</dbReference>
<dbReference type="EMBL" id="CP033459">
    <property type="protein sequence ID" value="QFQ11751.1"/>
    <property type="molecule type" value="Genomic_DNA"/>
</dbReference>
<dbReference type="PRINTS" id="PR00421">
    <property type="entry name" value="THIOREDOXIN"/>
</dbReference>
<dbReference type="AlphaFoldDB" id="A0A5P8E482"/>
<dbReference type="FunFam" id="3.40.30.10:FF:000001">
    <property type="entry name" value="Thioredoxin"/>
    <property type="match status" value="1"/>
</dbReference>
<keyword evidence="12" id="KW-1185">Reference proteome</keyword>
<feature type="site" description="Contributes to redox potential value" evidence="8">
    <location>
        <position position="30"/>
    </location>
</feature>
<evidence type="ECO:0000256" key="8">
    <source>
        <dbReference type="PIRSR" id="PIRSR000077-1"/>
    </source>
</evidence>
<keyword evidence="2" id="KW-0813">Transport</keyword>
<dbReference type="GO" id="GO:0015035">
    <property type="term" value="F:protein-disulfide reductase activity"/>
    <property type="evidence" value="ECO:0007669"/>
    <property type="project" value="UniProtKB-UniRule"/>
</dbReference>
<dbReference type="Gene3D" id="3.40.30.10">
    <property type="entry name" value="Glutaredoxin"/>
    <property type="match status" value="1"/>
</dbReference>
<feature type="site" description="Deprotonates C-terminal active site Cys" evidence="8">
    <location>
        <position position="23"/>
    </location>
</feature>
<dbReference type="CDD" id="cd02947">
    <property type="entry name" value="TRX_family"/>
    <property type="match status" value="1"/>
</dbReference>
<dbReference type="GO" id="GO:0005829">
    <property type="term" value="C:cytosol"/>
    <property type="evidence" value="ECO:0007669"/>
    <property type="project" value="TreeGrafter"/>
</dbReference>
<dbReference type="InterPro" id="IPR036249">
    <property type="entry name" value="Thioredoxin-like_sf"/>
</dbReference>
<feature type="disulfide bond" description="Redox-active" evidence="9">
    <location>
        <begin position="29"/>
        <end position="32"/>
    </location>
</feature>
<proteinExistence type="inferred from homology"/>
<evidence type="ECO:0000256" key="1">
    <source>
        <dbReference type="ARBA" id="ARBA00008987"/>
    </source>
</evidence>
<keyword evidence="5 9" id="KW-0676">Redox-active center</keyword>
<evidence type="ECO:0000256" key="4">
    <source>
        <dbReference type="ARBA" id="ARBA00023157"/>
    </source>
</evidence>
<evidence type="ECO:0000313" key="12">
    <source>
        <dbReference type="Proteomes" id="UP000249375"/>
    </source>
</evidence>
<feature type="active site" description="Nucleophile" evidence="8">
    <location>
        <position position="29"/>
    </location>
</feature>
<dbReference type="PIRSF" id="PIRSF000077">
    <property type="entry name" value="Thioredoxin"/>
    <property type="match status" value="1"/>
</dbReference>
<dbReference type="PANTHER" id="PTHR45663:SF11">
    <property type="entry name" value="GEO12009P1"/>
    <property type="match status" value="1"/>
</dbReference>
<evidence type="ECO:0000256" key="7">
    <source>
        <dbReference type="PIRNR" id="PIRNR000077"/>
    </source>
</evidence>
<evidence type="ECO:0000256" key="5">
    <source>
        <dbReference type="ARBA" id="ARBA00023284"/>
    </source>
</evidence>
<evidence type="ECO:0000256" key="3">
    <source>
        <dbReference type="ARBA" id="ARBA00022982"/>
    </source>
</evidence>
<dbReference type="RefSeq" id="WP_111897873.1">
    <property type="nucleotide sequence ID" value="NZ_CP033459.1"/>
</dbReference>
<protein>
    <recommendedName>
        <fullName evidence="6 7">Thioredoxin</fullName>
    </recommendedName>
</protein>
<dbReference type="Proteomes" id="UP000249375">
    <property type="component" value="Chromosome"/>
</dbReference>
<dbReference type="NCBIfam" id="TIGR01068">
    <property type="entry name" value="thioredoxin"/>
    <property type="match status" value="1"/>
</dbReference>
<dbReference type="PROSITE" id="PS51352">
    <property type="entry name" value="THIOREDOXIN_2"/>
    <property type="match status" value="1"/>
</dbReference>
<gene>
    <name evidence="11" type="primary">trxA</name>
    <name evidence="11" type="ORF">C7Y71_001205</name>
</gene>
<keyword evidence="4 9" id="KW-1015">Disulfide bond</keyword>
<feature type="active site" description="Nucleophile" evidence="8">
    <location>
        <position position="32"/>
    </location>
</feature>
<reference evidence="11 12" key="1">
    <citation type="submission" date="2018-11" db="EMBL/GenBank/DDBJ databases">
        <authorList>
            <person name="Na S.W."/>
            <person name="Baik M."/>
        </authorList>
    </citation>
    <scope>NUCLEOTIDE SEQUENCE [LARGE SCALE GENOMIC DNA]</scope>
    <source>
        <strain evidence="11 12">E39</strain>
    </source>
</reference>
<organism evidence="11 12">
    <name type="scientific">Pseudoprevotella muciniphila</name>
    <dbReference type="NCBI Taxonomy" id="2133944"/>
    <lineage>
        <taxon>Bacteria</taxon>
        <taxon>Pseudomonadati</taxon>
        <taxon>Bacteroidota</taxon>
        <taxon>Bacteroidia</taxon>
        <taxon>Bacteroidales</taxon>
        <taxon>Prevotellaceae</taxon>
        <taxon>Pseudoprevotella</taxon>
    </lineage>
</organism>
<dbReference type="OrthoDB" id="9790390at2"/>
<dbReference type="GO" id="GO:0045454">
    <property type="term" value="P:cell redox homeostasis"/>
    <property type="evidence" value="ECO:0007669"/>
    <property type="project" value="TreeGrafter"/>
</dbReference>
<keyword evidence="3" id="KW-0249">Electron transport</keyword>
<dbReference type="PROSITE" id="PS00194">
    <property type="entry name" value="THIOREDOXIN_1"/>
    <property type="match status" value="1"/>
</dbReference>
<comment type="similarity">
    <text evidence="1 7">Belongs to the thioredoxin family.</text>
</comment>